<protein>
    <submittedName>
        <fullName evidence="9">Putative colanic acid biosysnthesis UDP-glucose lipid carrier transferase</fullName>
    </submittedName>
</protein>
<comment type="similarity">
    <text evidence="2">Belongs to the bacterial sugar transferase family.</text>
</comment>
<feature type="transmembrane region" description="Helical" evidence="7">
    <location>
        <begin position="107"/>
        <end position="127"/>
    </location>
</feature>
<evidence type="ECO:0000256" key="4">
    <source>
        <dbReference type="ARBA" id="ARBA00022692"/>
    </source>
</evidence>
<keyword evidence="3 9" id="KW-0808">Transferase</keyword>
<feature type="transmembrane region" description="Helical" evidence="7">
    <location>
        <begin position="46"/>
        <end position="70"/>
    </location>
</feature>
<dbReference type="InterPro" id="IPR003362">
    <property type="entry name" value="Bact_transf"/>
</dbReference>
<feature type="transmembrane region" description="Helical" evidence="7">
    <location>
        <begin position="14"/>
        <end position="34"/>
    </location>
</feature>
<dbReference type="InterPro" id="IPR017475">
    <property type="entry name" value="EPS_sugar_tfrase"/>
</dbReference>
<evidence type="ECO:0000256" key="7">
    <source>
        <dbReference type="SAM" id="Phobius"/>
    </source>
</evidence>
<dbReference type="EMBL" id="FUXK01000023">
    <property type="protein sequence ID" value="SKA04913.1"/>
    <property type="molecule type" value="Genomic_DNA"/>
</dbReference>
<dbReference type="eggNOG" id="COG2148">
    <property type="taxonomic scope" value="Bacteria"/>
</dbReference>
<feature type="domain" description="Bacterial sugar transferase" evidence="8">
    <location>
        <begin position="278"/>
        <end position="461"/>
    </location>
</feature>
<dbReference type="NCBIfam" id="TIGR03025">
    <property type="entry name" value="EPS_sugtrans"/>
    <property type="match status" value="1"/>
</dbReference>
<evidence type="ECO:0000256" key="3">
    <source>
        <dbReference type="ARBA" id="ARBA00022679"/>
    </source>
</evidence>
<keyword evidence="6 7" id="KW-0472">Membrane</keyword>
<dbReference type="PANTHER" id="PTHR30576">
    <property type="entry name" value="COLANIC BIOSYNTHESIS UDP-GLUCOSE LIPID CARRIER TRANSFERASE"/>
    <property type="match status" value="1"/>
</dbReference>
<dbReference type="Pfam" id="PF13727">
    <property type="entry name" value="CoA_binding_3"/>
    <property type="match status" value="1"/>
</dbReference>
<reference evidence="9 10" key="1">
    <citation type="submission" date="2017-02" db="EMBL/GenBank/DDBJ databases">
        <authorList>
            <person name="Peterson S.W."/>
        </authorList>
    </citation>
    <scope>NUCLEOTIDE SEQUENCE [LARGE SCALE GENOMIC DNA]</scope>
    <source>
        <strain evidence="9 10">ATCC 43324</strain>
    </source>
</reference>
<evidence type="ECO:0000313" key="9">
    <source>
        <dbReference type="EMBL" id="SKA04913.1"/>
    </source>
</evidence>
<dbReference type="STRING" id="28136.SAMN02745202_01881"/>
<accession>A0A1T4QMC6</accession>
<dbReference type="PANTHER" id="PTHR30576:SF0">
    <property type="entry name" value="UNDECAPRENYL-PHOSPHATE N-ACETYLGALACTOSAMINYL 1-PHOSPHATE TRANSFERASE-RELATED"/>
    <property type="match status" value="1"/>
</dbReference>
<name>A0A1T4QMC6_9BACT</name>
<keyword evidence="4 7" id="KW-0812">Transmembrane</keyword>
<evidence type="ECO:0000259" key="8">
    <source>
        <dbReference type="Pfam" id="PF02397"/>
    </source>
</evidence>
<organism evidence="9 10">
    <name type="scientific">Segatella oulorum</name>
    <dbReference type="NCBI Taxonomy" id="28136"/>
    <lineage>
        <taxon>Bacteria</taxon>
        <taxon>Pseudomonadati</taxon>
        <taxon>Bacteroidota</taxon>
        <taxon>Bacteroidia</taxon>
        <taxon>Bacteroidales</taxon>
        <taxon>Prevotellaceae</taxon>
        <taxon>Segatella</taxon>
    </lineage>
</organism>
<comment type="subcellular location">
    <subcellularLocation>
        <location evidence="1">Membrane</location>
        <topology evidence="1">Multi-pass membrane protein</topology>
    </subcellularLocation>
</comment>
<evidence type="ECO:0000256" key="5">
    <source>
        <dbReference type="ARBA" id="ARBA00022989"/>
    </source>
</evidence>
<proteinExistence type="inferred from homology"/>
<dbReference type="Pfam" id="PF02397">
    <property type="entry name" value="Bac_transf"/>
    <property type="match status" value="1"/>
</dbReference>
<dbReference type="Proteomes" id="UP000190065">
    <property type="component" value="Unassembled WGS sequence"/>
</dbReference>
<sequence>MNSNFNSKTLAKQLVCVSDFAIANIMLIAVFTLFADNIPYDFRHSFKVIFLLTNVSMAFAQYFFHTIVHYRWVEFNKIAIRVLQLTGAHVVSLFILMSFMFPKVNFFHLAIPYAVFCFIAIMVSRFFERFILKFLRLKGHNVHNIIFIGNDPSLLDLYRDMKEDTTMGYRILGFYADHDFPRAPKELKRLGTLDDWKQHKTQDVLPKAQEVFCSLSHDYNDFMVDVMKFCDANVLRFHYVPRKFSPYRLPLRAEYMGDTLLYTNHVDPLSYANNRILKRLFDIIGASIACLFLLLITPIIAICIKMQSPGPIFFKQQRTGFAGKPFTCYKFRSMHVNTTADTEQATKDDPRKFAFGNFMRRTNIDELPQFWNVLKGDMSIVGPRPHMLYHTQVYSDLIDKYMVRHFCKPGITGWAQVTGYRGETTELWQMEERVEHDIWYIEHWSFALDLRIILRTISSMFIPDKHAY</sequence>
<evidence type="ECO:0000256" key="2">
    <source>
        <dbReference type="ARBA" id="ARBA00006464"/>
    </source>
</evidence>
<evidence type="ECO:0000256" key="1">
    <source>
        <dbReference type="ARBA" id="ARBA00004141"/>
    </source>
</evidence>
<evidence type="ECO:0000256" key="6">
    <source>
        <dbReference type="ARBA" id="ARBA00023136"/>
    </source>
</evidence>
<dbReference type="GO" id="GO:0016020">
    <property type="term" value="C:membrane"/>
    <property type="evidence" value="ECO:0007669"/>
    <property type="project" value="UniProtKB-SubCell"/>
</dbReference>
<gene>
    <name evidence="9" type="ORF">SAMN02745202_01881</name>
</gene>
<dbReference type="GO" id="GO:0016780">
    <property type="term" value="F:phosphotransferase activity, for other substituted phosphate groups"/>
    <property type="evidence" value="ECO:0007669"/>
    <property type="project" value="TreeGrafter"/>
</dbReference>
<evidence type="ECO:0000313" key="10">
    <source>
        <dbReference type="Proteomes" id="UP000190065"/>
    </source>
</evidence>
<feature type="transmembrane region" description="Helical" evidence="7">
    <location>
        <begin position="280"/>
        <end position="302"/>
    </location>
</feature>
<keyword evidence="5 7" id="KW-1133">Transmembrane helix</keyword>
<feature type="transmembrane region" description="Helical" evidence="7">
    <location>
        <begin position="82"/>
        <end position="101"/>
    </location>
</feature>
<dbReference type="RefSeq" id="WP_025071241.1">
    <property type="nucleotide sequence ID" value="NZ_FUXK01000023.1"/>
</dbReference>
<dbReference type="AlphaFoldDB" id="A0A1T4QMC6"/>